<dbReference type="PATRIC" id="fig|431306.5.peg.216"/>
<dbReference type="Proteomes" id="UP000068250">
    <property type="component" value="Chromosome I"/>
</dbReference>
<gene>
    <name evidence="8" type="primary">rfbD</name>
    <name evidence="8" type="ORF">AGA_268</name>
</gene>
<dbReference type="PANTHER" id="PTHR10491:SF4">
    <property type="entry name" value="METHIONINE ADENOSYLTRANSFERASE 2 SUBUNIT BETA"/>
    <property type="match status" value="1"/>
</dbReference>
<comment type="cofactor">
    <cofactor evidence="6">
        <name>Mg(2+)</name>
        <dbReference type="ChEBI" id="CHEBI:18420"/>
    </cofactor>
    <text evidence="6">Binds 1 Mg(2+) ion per monomer.</text>
</comment>
<evidence type="ECO:0000256" key="3">
    <source>
        <dbReference type="ARBA" id="ARBA00012929"/>
    </source>
</evidence>
<proteinExistence type="inferred from homology"/>
<sequence>MQMGSAGVQKVLVTGATGMLGGYVCTALADAPVDLHKVDRARFDLTAPQQVYEYIMAEKPDVILHLAAETNVDLCERDPQRAGVCNHLATDMVARAAAKLGAWLLYVSTSYVFGGQGGLEFNELDSPAPPNYYGRSKLLGEQAVRLICPTHHFIIRAGWMIGGGRGRDHKFVGKIIDQLEGGATEIRAVNDKFGSMTSAFQLSQFIAWSIRQRCFGTVHYASRGGVTRFMIARQVAAILGRDVRITAVRSAEFPLAAPRAEAEVMTSLYLPLLDGPRPGQWEEDLEAYIRQSF</sequence>
<dbReference type="STRING" id="431306.AGA_268"/>
<dbReference type="Pfam" id="PF04321">
    <property type="entry name" value="RmlD_sub_bind"/>
    <property type="match status" value="1"/>
</dbReference>
<dbReference type="PANTHER" id="PTHR10491">
    <property type="entry name" value="DTDP-4-DEHYDRORHAMNOSE REDUCTASE"/>
    <property type="match status" value="1"/>
</dbReference>
<evidence type="ECO:0000256" key="6">
    <source>
        <dbReference type="RuleBase" id="RU364082"/>
    </source>
</evidence>
<evidence type="ECO:0000259" key="7">
    <source>
        <dbReference type="Pfam" id="PF04321"/>
    </source>
</evidence>
<comment type="similarity">
    <text evidence="2 6">Belongs to the dTDP-4-dehydrorhamnose reductase family.</text>
</comment>
<dbReference type="GO" id="GO:0008831">
    <property type="term" value="F:dTDP-4-dehydrorhamnose reductase activity"/>
    <property type="evidence" value="ECO:0007669"/>
    <property type="project" value="UniProtKB-EC"/>
</dbReference>
<dbReference type="InterPro" id="IPR036291">
    <property type="entry name" value="NAD(P)-bd_dom_sf"/>
</dbReference>
<dbReference type="InterPro" id="IPR005913">
    <property type="entry name" value="dTDP_dehydrorham_reduct"/>
</dbReference>
<reference evidence="9" key="1">
    <citation type="submission" date="2014-09" db="EMBL/GenBank/DDBJ databases">
        <authorList>
            <person name="Illeghems K.G."/>
        </authorList>
    </citation>
    <scope>NUCLEOTIDE SEQUENCE [LARGE SCALE GENOMIC DNA]</scope>
    <source>
        <strain evidence="9">LMG 23848T</strain>
    </source>
</reference>
<evidence type="ECO:0000313" key="9">
    <source>
        <dbReference type="Proteomes" id="UP000068250"/>
    </source>
</evidence>
<name>A0A0U5F270_9PROT</name>
<dbReference type="InterPro" id="IPR029903">
    <property type="entry name" value="RmlD-like-bd"/>
</dbReference>
<organism evidence="8 9">
    <name type="scientific">Acetobacter ghanensis</name>
    <dbReference type="NCBI Taxonomy" id="431306"/>
    <lineage>
        <taxon>Bacteria</taxon>
        <taxon>Pseudomonadati</taxon>
        <taxon>Pseudomonadota</taxon>
        <taxon>Alphaproteobacteria</taxon>
        <taxon>Acetobacterales</taxon>
        <taxon>Acetobacteraceae</taxon>
        <taxon>Acetobacter</taxon>
    </lineage>
</organism>
<evidence type="ECO:0000256" key="5">
    <source>
        <dbReference type="ARBA" id="ARBA00048200"/>
    </source>
</evidence>
<dbReference type="AlphaFoldDB" id="A0A0U5F270"/>
<evidence type="ECO:0000256" key="2">
    <source>
        <dbReference type="ARBA" id="ARBA00010944"/>
    </source>
</evidence>
<comment type="pathway">
    <text evidence="1 6">Carbohydrate biosynthesis; dTDP-L-rhamnose biosynthesis.</text>
</comment>
<dbReference type="SUPFAM" id="SSF51735">
    <property type="entry name" value="NAD(P)-binding Rossmann-fold domains"/>
    <property type="match status" value="1"/>
</dbReference>
<dbReference type="UniPathway" id="UPA00124"/>
<comment type="catalytic activity">
    <reaction evidence="5 6">
        <text>dTDP-beta-L-rhamnose + NADP(+) = dTDP-4-dehydro-beta-L-rhamnose + NADPH + H(+)</text>
        <dbReference type="Rhea" id="RHEA:21796"/>
        <dbReference type="ChEBI" id="CHEBI:15378"/>
        <dbReference type="ChEBI" id="CHEBI:57510"/>
        <dbReference type="ChEBI" id="CHEBI:57783"/>
        <dbReference type="ChEBI" id="CHEBI:58349"/>
        <dbReference type="ChEBI" id="CHEBI:62830"/>
        <dbReference type="EC" id="1.1.1.133"/>
    </reaction>
</comment>
<evidence type="ECO:0000313" key="8">
    <source>
        <dbReference type="EMBL" id="CEF53527.1"/>
    </source>
</evidence>
<dbReference type="Gene3D" id="3.40.50.720">
    <property type="entry name" value="NAD(P)-binding Rossmann-like Domain"/>
    <property type="match status" value="1"/>
</dbReference>
<evidence type="ECO:0000256" key="4">
    <source>
        <dbReference type="ARBA" id="ARBA00017099"/>
    </source>
</evidence>
<comment type="function">
    <text evidence="6">Catalyzes the reduction of dTDP-6-deoxy-L-lyxo-4-hexulose to yield dTDP-L-rhamnose.</text>
</comment>
<accession>A0A0U5F270</accession>
<feature type="domain" description="RmlD-like substrate binding" evidence="7">
    <location>
        <begin position="10"/>
        <end position="291"/>
    </location>
</feature>
<protein>
    <recommendedName>
        <fullName evidence="4 6">dTDP-4-dehydrorhamnose reductase</fullName>
        <ecNumber evidence="3 6">1.1.1.133</ecNumber>
    </recommendedName>
</protein>
<evidence type="ECO:0000256" key="1">
    <source>
        <dbReference type="ARBA" id="ARBA00004781"/>
    </source>
</evidence>
<dbReference type="EMBL" id="LN609302">
    <property type="protein sequence ID" value="CEF53527.1"/>
    <property type="molecule type" value="Genomic_DNA"/>
</dbReference>
<keyword evidence="6" id="KW-0521">NADP</keyword>
<dbReference type="GO" id="GO:0019305">
    <property type="term" value="P:dTDP-rhamnose biosynthetic process"/>
    <property type="evidence" value="ECO:0007669"/>
    <property type="project" value="UniProtKB-UniPathway"/>
</dbReference>
<keyword evidence="6 8" id="KW-0560">Oxidoreductase</keyword>
<dbReference type="Gene3D" id="3.90.25.10">
    <property type="entry name" value="UDP-galactose 4-epimerase, domain 1"/>
    <property type="match status" value="1"/>
</dbReference>
<dbReference type="CDD" id="cd05254">
    <property type="entry name" value="dTDP_HR_like_SDR_e"/>
    <property type="match status" value="1"/>
</dbReference>
<dbReference type="EC" id="1.1.1.133" evidence="3 6"/>